<reference evidence="3 4" key="1">
    <citation type="submission" date="2020-10" db="EMBL/GenBank/DDBJ databases">
        <title>Sequencing the genomes of 1000 actinobacteria strains.</title>
        <authorList>
            <person name="Klenk H.-P."/>
        </authorList>
    </citation>
    <scope>NUCLEOTIDE SEQUENCE [LARGE SCALE GENOMIC DNA]</scope>
    <source>
        <strain evidence="3 4">DSM 7307</strain>
    </source>
</reference>
<dbReference type="Gene3D" id="3.20.20.70">
    <property type="entry name" value="Aldolase class I"/>
    <property type="match status" value="1"/>
</dbReference>
<name>A0ABR9IYB4_RHIVS</name>
<dbReference type="InterPro" id="IPR002220">
    <property type="entry name" value="DapA-like"/>
</dbReference>
<comment type="caution">
    <text evidence="3">The sequence shown here is derived from an EMBL/GenBank/DDBJ whole genome shotgun (WGS) entry which is preliminary data.</text>
</comment>
<sequence>MQQALAPTDYASSVVAVPPIALNADYSVNTGANEAIIKHIEAGGVNILLYGGNANLYHFGLDDYRAAMEAIKASAAPTTHLITSVGNDFGKAMAQVPIVRDLGFRNVMVLPTNFPADPAGVAHGVRKLAAAFGSGLILYLKRENYVEPDELAKLIAEKAVRFVKYAVEKPDAADDPYLDAVLSAIGAEHVASGMGETPIHDHLAKRKLTTYTSGAVCIAPAAASELLALYKADRAAEAFELSMPFLHFEKVRLTLGGLQVLHDGLRLSGVADTGPLMPMVSNLPADRLAPVREAVEALKTAEEQAISRTLENRKRGVSV</sequence>
<dbReference type="Proteomes" id="UP000620262">
    <property type="component" value="Unassembled WGS sequence"/>
</dbReference>
<protein>
    <submittedName>
        <fullName evidence="3">Dihydrodipicolinate synthase/N-acetylneuraminate lyase</fullName>
    </submittedName>
</protein>
<dbReference type="PIRSF" id="PIRSF001365">
    <property type="entry name" value="DHDPS"/>
    <property type="match status" value="1"/>
</dbReference>
<dbReference type="CDD" id="cd00408">
    <property type="entry name" value="DHDPS-like"/>
    <property type="match status" value="1"/>
</dbReference>
<dbReference type="SMART" id="SM01130">
    <property type="entry name" value="DHDPS"/>
    <property type="match status" value="1"/>
</dbReference>
<dbReference type="InterPro" id="IPR013785">
    <property type="entry name" value="Aldolase_TIM"/>
</dbReference>
<keyword evidence="1 2" id="KW-0456">Lyase</keyword>
<evidence type="ECO:0000256" key="1">
    <source>
        <dbReference type="ARBA" id="ARBA00023239"/>
    </source>
</evidence>
<dbReference type="GO" id="GO:0016829">
    <property type="term" value="F:lyase activity"/>
    <property type="evidence" value="ECO:0007669"/>
    <property type="project" value="UniProtKB-KW"/>
</dbReference>
<comment type="similarity">
    <text evidence="2">Belongs to the DapA family.</text>
</comment>
<dbReference type="EMBL" id="JADBEC010000002">
    <property type="protein sequence ID" value="MBE1508058.1"/>
    <property type="molecule type" value="Genomic_DNA"/>
</dbReference>
<organism evidence="3 4">
    <name type="scientific">Rhizobium viscosum</name>
    <name type="common">Arthrobacter viscosus</name>
    <dbReference type="NCBI Taxonomy" id="1673"/>
    <lineage>
        <taxon>Bacteria</taxon>
        <taxon>Pseudomonadati</taxon>
        <taxon>Pseudomonadota</taxon>
        <taxon>Alphaproteobacteria</taxon>
        <taxon>Hyphomicrobiales</taxon>
        <taxon>Rhizobiaceae</taxon>
        <taxon>Rhizobium/Agrobacterium group</taxon>
        <taxon>Rhizobium</taxon>
    </lineage>
</organism>
<keyword evidence="4" id="KW-1185">Reference proteome</keyword>
<evidence type="ECO:0000313" key="4">
    <source>
        <dbReference type="Proteomes" id="UP000620262"/>
    </source>
</evidence>
<proteinExistence type="inferred from homology"/>
<accession>A0ABR9IYB4</accession>
<evidence type="ECO:0000313" key="3">
    <source>
        <dbReference type="EMBL" id="MBE1508058.1"/>
    </source>
</evidence>
<gene>
    <name evidence="3" type="ORF">H4W29_005303</name>
</gene>
<dbReference type="RefSeq" id="WP_192731722.1">
    <property type="nucleotide sequence ID" value="NZ_BAAAVL010000002.1"/>
</dbReference>
<dbReference type="SUPFAM" id="SSF51569">
    <property type="entry name" value="Aldolase"/>
    <property type="match status" value="1"/>
</dbReference>
<evidence type="ECO:0000256" key="2">
    <source>
        <dbReference type="PIRNR" id="PIRNR001365"/>
    </source>
</evidence>